<dbReference type="Proteomes" id="UP000027601">
    <property type="component" value="Unassembled WGS sequence"/>
</dbReference>
<dbReference type="RefSeq" id="WP_024996971.1">
    <property type="nucleotide sequence ID" value="NZ_BAJS01000016.1"/>
</dbReference>
<dbReference type="eggNOG" id="COG5587">
    <property type="taxonomic scope" value="Bacteria"/>
</dbReference>
<name>A0A069D2W6_9BACE</name>
<comment type="caution">
    <text evidence="1">The sequence shown here is derived from an EMBL/GenBank/DDBJ whole genome shotgun (WGS) entry which is preliminary data.</text>
</comment>
<organism evidence="1 2">
    <name type="scientific">Bacteroides graminisolvens DSM 19988 = JCM 15093</name>
    <dbReference type="NCBI Taxonomy" id="1121097"/>
    <lineage>
        <taxon>Bacteria</taxon>
        <taxon>Pseudomonadati</taxon>
        <taxon>Bacteroidota</taxon>
        <taxon>Bacteroidia</taxon>
        <taxon>Bacteroidales</taxon>
        <taxon>Bacteroidaceae</taxon>
        <taxon>Bacteroides</taxon>
    </lineage>
</organism>
<dbReference type="NCBIfam" id="TIGR02453">
    <property type="entry name" value="TIGR02453 family protein"/>
    <property type="match status" value="1"/>
</dbReference>
<dbReference type="Pfam" id="PF09365">
    <property type="entry name" value="DUF2461"/>
    <property type="match status" value="1"/>
</dbReference>
<dbReference type="InterPro" id="IPR012808">
    <property type="entry name" value="CHP02453"/>
</dbReference>
<keyword evidence="2" id="KW-1185">Reference proteome</keyword>
<dbReference type="PIRSF" id="PIRSF028451">
    <property type="entry name" value="UCP028451"/>
    <property type="match status" value="1"/>
</dbReference>
<gene>
    <name evidence="1" type="ORF">JCM15093_2490</name>
</gene>
<evidence type="ECO:0008006" key="3">
    <source>
        <dbReference type="Google" id="ProtNLM"/>
    </source>
</evidence>
<dbReference type="AlphaFoldDB" id="A0A069D2W6"/>
<dbReference type="STRING" id="1121097.GCA_000428125_01016"/>
<evidence type="ECO:0000313" key="1">
    <source>
        <dbReference type="EMBL" id="GAK37253.1"/>
    </source>
</evidence>
<protein>
    <recommendedName>
        <fullName evidence="3">TIGR02453 family protein</fullName>
    </recommendedName>
</protein>
<dbReference type="OrthoDB" id="9794241at2"/>
<accession>A0A069D2W6</accession>
<reference evidence="1 2" key="1">
    <citation type="journal article" date="2015" name="Microbes Environ.">
        <title>Distribution and evolution of nitrogen fixation genes in the phylum bacteroidetes.</title>
        <authorList>
            <person name="Inoue J."/>
            <person name="Oshima K."/>
            <person name="Suda W."/>
            <person name="Sakamoto M."/>
            <person name="Iino T."/>
            <person name="Noda S."/>
            <person name="Hongoh Y."/>
            <person name="Hattori M."/>
            <person name="Ohkuma M."/>
        </authorList>
    </citation>
    <scope>NUCLEOTIDE SEQUENCE [LARGE SCALE GENOMIC DNA]</scope>
    <source>
        <strain evidence="1 2">JCM 15093</strain>
    </source>
</reference>
<evidence type="ECO:0000313" key="2">
    <source>
        <dbReference type="Proteomes" id="UP000027601"/>
    </source>
</evidence>
<dbReference type="PANTHER" id="PTHR36452:SF1">
    <property type="entry name" value="DUF2461 DOMAIN-CONTAINING PROTEIN"/>
    <property type="match status" value="1"/>
</dbReference>
<dbReference type="PANTHER" id="PTHR36452">
    <property type="entry name" value="CHROMOSOME 12, WHOLE GENOME SHOTGUN SEQUENCE"/>
    <property type="match status" value="1"/>
</dbReference>
<dbReference type="EMBL" id="BAJS01000016">
    <property type="protein sequence ID" value="GAK37253.1"/>
    <property type="molecule type" value="Genomic_DNA"/>
</dbReference>
<sequence>MNVPVIFQFLKDLSENNNREWFQEHRAEYEVVREEFEKLLAAAITRISMFDESIRSVQPKDCTYRIYRDTRFSADKTPYKTHLGGYINAKGKKSDHCGYYIHLEPGNCMLAGGSYCPPPNILKALRQSIYENIDEYVSIVEDPSFKQYFPVIGESFLKTAPKGFPKDFKHIDYLKCKDFTCAYKVDDSFFMDANWLDKMEEVFVQLKRFSDFTNFTIDDLE</sequence>
<dbReference type="InterPro" id="IPR015996">
    <property type="entry name" value="UCP028451"/>
</dbReference>
<proteinExistence type="predicted"/>